<feature type="region of interest" description="Disordered" evidence="2">
    <location>
        <begin position="597"/>
        <end position="680"/>
    </location>
</feature>
<feature type="region of interest" description="Disordered" evidence="2">
    <location>
        <begin position="1406"/>
        <end position="1475"/>
    </location>
</feature>
<evidence type="ECO:0000313" key="5">
    <source>
        <dbReference type="Proteomes" id="UP000193944"/>
    </source>
</evidence>
<dbReference type="Pfam" id="PF22946">
    <property type="entry name" value="SPEF2_D5"/>
    <property type="match status" value="1"/>
</dbReference>
<dbReference type="Gene3D" id="3.40.50.300">
    <property type="entry name" value="P-loop containing nucleotide triphosphate hydrolases"/>
    <property type="match status" value="1"/>
</dbReference>
<feature type="compositionally biased region" description="Basic and acidic residues" evidence="2">
    <location>
        <begin position="1105"/>
        <end position="1125"/>
    </location>
</feature>
<feature type="compositionally biased region" description="Low complexity" evidence="2">
    <location>
        <begin position="1859"/>
        <end position="1880"/>
    </location>
</feature>
<feature type="compositionally biased region" description="Low complexity" evidence="2">
    <location>
        <begin position="1922"/>
        <end position="1939"/>
    </location>
</feature>
<dbReference type="Proteomes" id="UP000193944">
    <property type="component" value="Unassembled WGS sequence"/>
</dbReference>
<feature type="compositionally biased region" description="Low complexity" evidence="2">
    <location>
        <begin position="1431"/>
        <end position="1454"/>
    </location>
</feature>
<protein>
    <recommendedName>
        <fullName evidence="3">Calponin-homology (CH) domain-containing protein</fullName>
    </recommendedName>
</protein>
<feature type="compositionally biased region" description="Basic and acidic residues" evidence="2">
    <location>
        <begin position="1835"/>
        <end position="1852"/>
    </location>
</feature>
<feature type="compositionally biased region" description="Basic residues" evidence="2">
    <location>
        <begin position="917"/>
        <end position="926"/>
    </location>
</feature>
<dbReference type="OrthoDB" id="62528at2759"/>
<dbReference type="InterPro" id="IPR036872">
    <property type="entry name" value="CH_dom_sf"/>
</dbReference>
<feature type="compositionally biased region" description="Low complexity" evidence="2">
    <location>
        <begin position="1888"/>
        <end position="1908"/>
    </location>
</feature>
<feature type="compositionally biased region" description="Basic and acidic residues" evidence="2">
    <location>
        <begin position="616"/>
        <end position="627"/>
    </location>
</feature>
<proteinExistence type="predicted"/>
<feature type="compositionally biased region" description="Polar residues" evidence="2">
    <location>
        <begin position="1455"/>
        <end position="1466"/>
    </location>
</feature>
<feature type="coiled-coil region" evidence="1">
    <location>
        <begin position="209"/>
        <end position="252"/>
    </location>
</feature>
<reference evidence="4 5" key="1">
    <citation type="submission" date="2016-08" db="EMBL/GenBank/DDBJ databases">
        <title>A Parts List for Fungal Cellulosomes Revealed by Comparative Genomics.</title>
        <authorList>
            <consortium name="DOE Joint Genome Institute"/>
            <person name="Haitjema C.H."/>
            <person name="Gilmore S.P."/>
            <person name="Henske J.K."/>
            <person name="Solomon K.V."/>
            <person name="De Groot R."/>
            <person name="Kuo A."/>
            <person name="Mondo S.J."/>
            <person name="Salamov A.A."/>
            <person name="Labutti K."/>
            <person name="Zhao Z."/>
            <person name="Chiniquy J."/>
            <person name="Barry K."/>
            <person name="Brewer H.M."/>
            <person name="Purvine S.O."/>
            <person name="Wright A.T."/>
            <person name="Boxma B."/>
            <person name="Van Alen T."/>
            <person name="Hackstein J.H."/>
            <person name="Baker S.E."/>
            <person name="Grigoriev I.V."/>
            <person name="O'Malley M.A."/>
        </authorList>
    </citation>
    <scope>NUCLEOTIDE SEQUENCE [LARGE SCALE GENOMIC DNA]</scope>
    <source>
        <strain evidence="4 5">S4</strain>
    </source>
</reference>
<sequence>MSLVVVQWLNNEVKLSQHITKESIDKDFRNGYLFGEILKQYEIIDKKMFESLFYNGNSQEIAIRNYSLLETSLIQKLGLKLKANRVYDIIQGKPGEAAKLLYDIKTYIELKKIDSTNINGKTNCIYLNTIISGNLIKKPYLQKEHDFFVNKLQGFSKALPSSKNDREALTESNEPRSELNVIYRPKSSHSYSYEPSKNFEIEKPKYPIKTQYELNLIRLEKEKKRKKIADQEARIRNTKKEFIENIENFERNLRNNDSTGLSFKTEIEELNHNDKNNNEYNQNILAGLDFKTNKIIPEINNKLDKQMEIEEIKNFLKHQRNMDSGAYMRMIQRKIPSIETSMKQTKDYLNRIHEKKKKEEETNKEKKYRRRKILLSQQRSRKENEKTALDNFLLNQLLNESKQERRIAEQLMEVRKQKNLIYENRNRRNQQYAEKREKDYELALKREEELGKKAREEYEKEALLLKKQYDEIILNKEEEQRKANYVMVNELVWQLVDFAFKICEYKTLNDGQITKKQMNEWKILFIKGLPLEDKYFLELDQDKIDLFNNEFLQNEDEKSEFNPEILSKVQNINIEGFDLNKSSSQIKLNKIEDKIIKGDATSQPQSPNSNNENNEESNKDNNNDDKLNYIIECNNKKKAQEKENENEKENEKSAENNKENEVPPEGGATTSSTDIADNNSDFPNSLINKIAEDENTNLIQVDEANRNVLRGIQILDEKEFKYYLKGQKEWEYSFCPDPPDVPKRMYDSLNEIIDNLYEITKVPENPYELAVFPAVPICMSIIGKRFSGKMTLANKIASIYNLAVLSLEDMIKNAISVSTIEAKSGNEDSNELNSTFKSKKSSLTRSQIGSEIQIKMLEGGYPNDELLVQLVIDSISRVNVDYPDCKGGWILVNFPQNREQAVLLEKELTGYEEPKKIKQSIPKRKSGVNIKSNNANNTNKKANPIATTNVQEKSMDQKDIKIKGGLDLVILMNVDNDIAFKRMTGRKIDTSTGKIYHLEYDPPPENEPGIFERLVPFIDEADDLNIQNQIASFDSRVDSLKEFFDRFNNLYELDGSKLIKENVDTVQSIITDIEKERLRIEEEKKKEEERKIEEAKKELELLKEKEKEKEKKKEEEENNTEKAPEEGSMEFEQDSQSQNENGKGPNKGKDDDKKKNRSRTQSGKENKRKNNSANTTTVKGQKGGKDNKKKDNQDNQDKADENNNNDELLELQLFASSNRTPVIASNGKKCPSKELAEILIDSWATIEVNYVETLKFIFRSLRREQDTMIRYIYNTKINFKKFLERPDDKQSIVTAFQEEYNQIDDDLRCDPEAKAELHQRTDDLRDKLWEVCDKRKEEAEQERTAIIDDKWIEDHLNLIINIYITMMQVESDHTIGIHQLVHDYYIDSTGYIINDDTMKRIKIPMYGNNQDSTTDQKQIGSTDNLSKNTQKGKSNNDNQDSKNTNNNQNSKSHNLTLLPSSGSSRKSVMVRDRHQSPNQVQDIKFLLDADGIPYIQYIDNAYNIAYNNTISEVVNSDKDKKDKKKQNTNEQTPEIKKFDIEDELPVEYNNFIQLLETTYHLNLERIKLKANDHIKDLQKHGMDVFSLLDDWITARYQIEINAINELVIVIKEAIECESRLPNELILEGENFKVNYDILTYITDPLPPDKTPVERLTSEKFTVVQLLNISKMFNEYSNTGIISNKEFIDCFMKLIVLSIGMEYLPDDYMNTEINQIKQITDILDPFDTGHINWRKFIMNQSRVLPIPNVEYIVNLKQAYKKLPSYHNGKITKSDYLSVKLWYEDMDEEVNNQTITIYKRYKNLKDAMFYFFKVENPLENSDMKFLIECQNEKLKEEEKENEEKLNEVEDDVKNEPVITISNNENNNNNNNSDNENNSNPENTDTINIANKNESVPPNVENPNGNINNKVSSSSSLPKNEEVIDNNNNDDNNNNNNNNNNNISSNEEYIINEKELFDVTSFLMCCCCDTNQKASIEKAFNVISDNGQVTAEELYNIYNYGLYIVDDNYWHTEKEPDIPYPKELFYKIFEDLNVNPEERISFNQFIKIAENNYPSLLSCPFYQLEKIVIDKK</sequence>
<evidence type="ECO:0000256" key="2">
    <source>
        <dbReference type="SAM" id="MobiDB-lite"/>
    </source>
</evidence>
<dbReference type="STRING" id="1754192.A0A1Y1X023"/>
<dbReference type="InterPro" id="IPR056199">
    <property type="entry name" value="SPEF2_C"/>
</dbReference>
<dbReference type="InterPro" id="IPR001715">
    <property type="entry name" value="CH_dom"/>
</dbReference>
<feature type="domain" description="Calponin-homology (CH)" evidence="3">
    <location>
        <begin position="1"/>
        <end position="109"/>
    </location>
</feature>
<dbReference type="EMBL" id="MCFG01000189">
    <property type="protein sequence ID" value="ORX79042.1"/>
    <property type="molecule type" value="Genomic_DNA"/>
</dbReference>
<gene>
    <name evidence="4" type="ORF">BCR32DRAFT_294674</name>
</gene>
<dbReference type="InterPro" id="IPR010441">
    <property type="entry name" value="CH_2"/>
</dbReference>
<feature type="compositionally biased region" description="Polar residues" evidence="2">
    <location>
        <begin position="668"/>
        <end position="680"/>
    </location>
</feature>
<feature type="region of interest" description="Disordered" evidence="2">
    <location>
        <begin position="1105"/>
        <end position="1204"/>
    </location>
</feature>
<dbReference type="Pfam" id="PF06294">
    <property type="entry name" value="CH_2"/>
    <property type="match status" value="1"/>
</dbReference>
<feature type="region of interest" description="Disordered" evidence="2">
    <location>
        <begin position="1835"/>
        <end position="1941"/>
    </location>
</feature>
<feature type="region of interest" description="Disordered" evidence="2">
    <location>
        <begin position="355"/>
        <end position="382"/>
    </location>
</feature>
<evidence type="ECO:0000256" key="1">
    <source>
        <dbReference type="SAM" id="Coils"/>
    </source>
</evidence>
<comment type="caution">
    <text evidence="4">The sequence shown here is derived from an EMBL/GenBank/DDBJ whole genome shotgun (WGS) entry which is preliminary data.</text>
</comment>
<dbReference type="InterPro" id="IPR052634">
    <property type="entry name" value="Sperm_flagellar-bone_growth"/>
</dbReference>
<keyword evidence="5" id="KW-1185">Reference proteome</keyword>
<reference evidence="4 5" key="2">
    <citation type="submission" date="2016-08" db="EMBL/GenBank/DDBJ databases">
        <title>Pervasive Adenine N6-methylation of Active Genes in Fungi.</title>
        <authorList>
            <consortium name="DOE Joint Genome Institute"/>
            <person name="Mondo S.J."/>
            <person name="Dannebaum R.O."/>
            <person name="Kuo R.C."/>
            <person name="Labutti K."/>
            <person name="Haridas S."/>
            <person name="Kuo A."/>
            <person name="Salamov A."/>
            <person name="Ahrendt S.R."/>
            <person name="Lipzen A."/>
            <person name="Sullivan W."/>
            <person name="Andreopoulos W.B."/>
            <person name="Clum A."/>
            <person name="Lindquist E."/>
            <person name="Daum C."/>
            <person name="Ramamoorthy G.K."/>
            <person name="Gryganskyi A."/>
            <person name="Culley D."/>
            <person name="Magnuson J.K."/>
            <person name="James T.Y."/>
            <person name="O'Malley M.A."/>
            <person name="Stajich J.E."/>
            <person name="Spatafora J.W."/>
            <person name="Visel A."/>
            <person name="Grigoriev I.V."/>
        </authorList>
    </citation>
    <scope>NUCLEOTIDE SEQUENCE [LARGE SCALE GENOMIC DNA]</scope>
    <source>
        <strain evidence="4 5">S4</strain>
    </source>
</reference>
<organism evidence="4 5">
    <name type="scientific">Anaeromyces robustus</name>
    <dbReference type="NCBI Taxonomy" id="1754192"/>
    <lineage>
        <taxon>Eukaryota</taxon>
        <taxon>Fungi</taxon>
        <taxon>Fungi incertae sedis</taxon>
        <taxon>Chytridiomycota</taxon>
        <taxon>Chytridiomycota incertae sedis</taxon>
        <taxon>Neocallimastigomycetes</taxon>
        <taxon>Neocallimastigales</taxon>
        <taxon>Neocallimastigaceae</taxon>
        <taxon>Anaeromyces</taxon>
    </lineage>
</organism>
<dbReference type="Gene3D" id="1.10.418.10">
    <property type="entry name" value="Calponin-like domain"/>
    <property type="match status" value="1"/>
</dbReference>
<feature type="region of interest" description="Disordered" evidence="2">
    <location>
        <begin position="915"/>
        <end position="942"/>
    </location>
</feature>
<dbReference type="PANTHER" id="PTHR14919">
    <property type="entry name" value="KPL2-RELATED"/>
    <property type="match status" value="1"/>
</dbReference>
<dbReference type="SUPFAM" id="SSF47473">
    <property type="entry name" value="EF-hand"/>
    <property type="match status" value="2"/>
</dbReference>
<dbReference type="PANTHER" id="PTHR14919:SF0">
    <property type="entry name" value="SPERM FLAGELLAR PROTEIN 2"/>
    <property type="match status" value="1"/>
</dbReference>
<feature type="compositionally biased region" description="Basic and acidic residues" evidence="2">
    <location>
        <begin position="634"/>
        <end position="661"/>
    </location>
</feature>
<dbReference type="InterPro" id="IPR027417">
    <property type="entry name" value="P-loop_NTPase"/>
</dbReference>
<dbReference type="GO" id="GO:0005737">
    <property type="term" value="C:cytoplasm"/>
    <property type="evidence" value="ECO:0007669"/>
    <property type="project" value="UniProtKB-ARBA"/>
</dbReference>
<evidence type="ECO:0000259" key="3">
    <source>
        <dbReference type="PROSITE" id="PS50021"/>
    </source>
</evidence>
<feature type="compositionally biased region" description="Low complexity" evidence="2">
    <location>
        <begin position="929"/>
        <end position="942"/>
    </location>
</feature>
<keyword evidence="1" id="KW-0175">Coiled coil</keyword>
<evidence type="ECO:0000313" key="4">
    <source>
        <dbReference type="EMBL" id="ORX79042.1"/>
    </source>
</evidence>
<feature type="compositionally biased region" description="Basic and acidic residues" evidence="2">
    <location>
        <begin position="355"/>
        <end position="365"/>
    </location>
</feature>
<feature type="compositionally biased region" description="Basic and acidic residues" evidence="2">
    <location>
        <begin position="1183"/>
        <end position="1201"/>
    </location>
</feature>
<feature type="coiled-coil region" evidence="1">
    <location>
        <begin position="394"/>
        <end position="475"/>
    </location>
</feature>
<feature type="compositionally biased region" description="Polar residues" evidence="2">
    <location>
        <begin position="1407"/>
        <end position="1429"/>
    </location>
</feature>
<dbReference type="InterPro" id="IPR054517">
    <property type="entry name" value="SPEF2_D5"/>
</dbReference>
<name>A0A1Y1X023_9FUNG</name>
<dbReference type="InterPro" id="IPR011992">
    <property type="entry name" value="EF-hand-dom_pair"/>
</dbReference>
<dbReference type="Pfam" id="PF24082">
    <property type="entry name" value="SPEF2_C"/>
    <property type="match status" value="1"/>
</dbReference>
<accession>A0A1Y1X023</accession>
<dbReference type="PROSITE" id="PS50021">
    <property type="entry name" value="CH"/>
    <property type="match status" value="1"/>
</dbReference>
<dbReference type="SUPFAM" id="SSF52540">
    <property type="entry name" value="P-loop containing nucleoside triphosphate hydrolases"/>
    <property type="match status" value="1"/>
</dbReference>